<reference evidence="3" key="1">
    <citation type="submission" date="2017-09" db="EMBL/GenBank/DDBJ databases">
        <title>Depth-based differentiation of microbial function through sediment-hosted aquifers and enrichment of novel symbionts in the deep terrestrial subsurface.</title>
        <authorList>
            <person name="Probst A.J."/>
            <person name="Ladd B."/>
            <person name="Jarett J.K."/>
            <person name="Geller-Mcgrath D.E."/>
            <person name="Sieber C.M.K."/>
            <person name="Emerson J.B."/>
            <person name="Anantharaman K."/>
            <person name="Thomas B.C."/>
            <person name="Malmstrom R."/>
            <person name="Stieglmeier M."/>
            <person name="Klingl A."/>
            <person name="Woyke T."/>
            <person name="Ryan C.M."/>
            <person name="Banfield J.F."/>
        </authorList>
    </citation>
    <scope>NUCLEOTIDE SEQUENCE [LARGE SCALE GENOMIC DNA]</scope>
</reference>
<gene>
    <name evidence="2" type="ORF">COY69_01585</name>
</gene>
<dbReference type="EMBL" id="PFMA01000039">
    <property type="protein sequence ID" value="PIY93459.1"/>
    <property type="molecule type" value="Genomic_DNA"/>
</dbReference>
<comment type="caution">
    <text evidence="2">The sequence shown here is derived from an EMBL/GenBank/DDBJ whole genome shotgun (WGS) entry which is preliminary data.</text>
</comment>
<evidence type="ECO:0000256" key="1">
    <source>
        <dbReference type="SAM" id="Phobius"/>
    </source>
</evidence>
<keyword evidence="1" id="KW-0472">Membrane</keyword>
<organism evidence="2 3">
    <name type="scientific">Candidatus Magasanikbacteria bacterium CG_4_10_14_0_8_um_filter_32_14</name>
    <dbReference type="NCBI Taxonomy" id="1974640"/>
    <lineage>
        <taxon>Bacteria</taxon>
        <taxon>Candidatus Magasanikiibacteriota</taxon>
    </lineage>
</organism>
<keyword evidence="1" id="KW-0812">Transmembrane</keyword>
<dbReference type="AlphaFoldDB" id="A0A2M7R9L7"/>
<sequence length="101" mass="11359">MLTPLLADVSVGDVFVLFVALFIIGIILALISAIPVIGPIIAIALVYTGIQETCERKAHKKHSSYLEKKETQIYYVVVKDYELNPHRDQAFKYPEAKIKLD</sequence>
<evidence type="ECO:0000313" key="3">
    <source>
        <dbReference type="Proteomes" id="UP000229449"/>
    </source>
</evidence>
<protein>
    <submittedName>
        <fullName evidence="2">Uncharacterized protein</fullName>
    </submittedName>
</protein>
<keyword evidence="1" id="KW-1133">Transmembrane helix</keyword>
<proteinExistence type="predicted"/>
<evidence type="ECO:0000313" key="2">
    <source>
        <dbReference type="EMBL" id="PIY93459.1"/>
    </source>
</evidence>
<feature type="transmembrane region" description="Helical" evidence="1">
    <location>
        <begin position="14"/>
        <end position="47"/>
    </location>
</feature>
<name>A0A2M7R9L7_9BACT</name>
<dbReference type="Proteomes" id="UP000229449">
    <property type="component" value="Unassembled WGS sequence"/>
</dbReference>
<accession>A0A2M7R9L7</accession>